<dbReference type="SUPFAM" id="SSF53244">
    <property type="entry name" value="MurD-like peptide ligases, peptide-binding domain"/>
    <property type="match status" value="1"/>
</dbReference>
<dbReference type="InterPro" id="IPR013221">
    <property type="entry name" value="Mur_ligase_cen"/>
</dbReference>
<dbReference type="InterPro" id="IPR051046">
    <property type="entry name" value="MurCDEF_CellWall_CoF430Synth"/>
</dbReference>
<dbReference type="PANTHER" id="PTHR43024:SF1">
    <property type="entry name" value="UDP-N-ACETYLMURAMOYL-TRIPEPTIDE--D-ALANYL-D-ALANINE LIGASE"/>
    <property type="match status" value="1"/>
</dbReference>
<dbReference type="SUPFAM" id="SSF63418">
    <property type="entry name" value="MurE/MurF N-terminal domain"/>
    <property type="match status" value="1"/>
</dbReference>
<accession>A0A8T0GJY6</accession>
<dbReference type="HAMAP" id="MF_02019">
    <property type="entry name" value="MurF"/>
    <property type="match status" value="1"/>
</dbReference>
<dbReference type="InterPro" id="IPR005863">
    <property type="entry name" value="UDP-N-AcMur_synth"/>
</dbReference>
<evidence type="ECO:0000256" key="7">
    <source>
        <dbReference type="ARBA" id="ARBA00022984"/>
    </source>
</evidence>
<evidence type="ECO:0000313" key="14">
    <source>
        <dbReference type="Proteomes" id="UP000822688"/>
    </source>
</evidence>
<dbReference type="InterPro" id="IPR004101">
    <property type="entry name" value="Mur_ligase_C"/>
</dbReference>
<feature type="domain" description="Mur ligase C-terminal" evidence="11">
    <location>
        <begin position="465"/>
        <end position="584"/>
    </location>
</feature>
<dbReference type="Gene3D" id="3.40.1390.10">
    <property type="entry name" value="MurE/MurF, N-terminal domain"/>
    <property type="match status" value="1"/>
</dbReference>
<dbReference type="PANTHER" id="PTHR43024">
    <property type="entry name" value="UDP-N-ACETYLMURAMOYL-TRIPEPTIDE--D-ALANYL-D-ALANINE LIGASE"/>
    <property type="match status" value="1"/>
</dbReference>
<comment type="caution">
    <text evidence="13">The sequence shown here is derived from an EMBL/GenBank/DDBJ whole genome shotgun (WGS) entry which is preliminary data.</text>
</comment>
<dbReference type="SUPFAM" id="SSF53623">
    <property type="entry name" value="MurD-like peptide ligases, catalytic domain"/>
    <property type="match status" value="1"/>
</dbReference>
<organism evidence="13 14">
    <name type="scientific">Ceratodon purpureus</name>
    <name type="common">Fire moss</name>
    <name type="synonym">Dicranum purpureum</name>
    <dbReference type="NCBI Taxonomy" id="3225"/>
    <lineage>
        <taxon>Eukaryota</taxon>
        <taxon>Viridiplantae</taxon>
        <taxon>Streptophyta</taxon>
        <taxon>Embryophyta</taxon>
        <taxon>Bryophyta</taxon>
        <taxon>Bryophytina</taxon>
        <taxon>Bryopsida</taxon>
        <taxon>Dicranidae</taxon>
        <taxon>Pseudoditrichales</taxon>
        <taxon>Ditrichaceae</taxon>
        <taxon>Ceratodon</taxon>
    </lineage>
</organism>
<evidence type="ECO:0000256" key="1">
    <source>
        <dbReference type="ARBA" id="ARBA00022490"/>
    </source>
</evidence>
<dbReference type="GO" id="GO:0005524">
    <property type="term" value="F:ATP binding"/>
    <property type="evidence" value="ECO:0007669"/>
    <property type="project" value="UniProtKB-KW"/>
</dbReference>
<keyword evidence="14" id="KW-1185">Reference proteome</keyword>
<keyword evidence="3" id="KW-0132">Cell division</keyword>
<dbReference type="GO" id="GO:0047480">
    <property type="term" value="F:UDP-N-acetylmuramoyl-tripeptide-D-alanyl-D-alanine ligase activity"/>
    <property type="evidence" value="ECO:0007669"/>
    <property type="project" value="InterPro"/>
</dbReference>
<dbReference type="Gene3D" id="3.90.190.20">
    <property type="entry name" value="Mur ligase, C-terminal domain"/>
    <property type="match status" value="1"/>
</dbReference>
<keyword evidence="7" id="KW-0573">Peptidoglycan synthesis</keyword>
<name>A0A8T0GJY6_CERPU</name>
<reference evidence="13 14" key="1">
    <citation type="submission" date="2020-06" db="EMBL/GenBank/DDBJ databases">
        <title>WGS assembly of Ceratodon purpureus strain R40.</title>
        <authorList>
            <person name="Carey S.B."/>
            <person name="Jenkins J."/>
            <person name="Shu S."/>
            <person name="Lovell J.T."/>
            <person name="Sreedasyam A."/>
            <person name="Maumus F."/>
            <person name="Tiley G.P."/>
            <person name="Fernandez-Pozo N."/>
            <person name="Barry K."/>
            <person name="Chen C."/>
            <person name="Wang M."/>
            <person name="Lipzen A."/>
            <person name="Daum C."/>
            <person name="Saski C.A."/>
            <person name="Payton A.C."/>
            <person name="Mcbreen J.C."/>
            <person name="Conrad R.E."/>
            <person name="Kollar L.M."/>
            <person name="Olsson S."/>
            <person name="Huttunen S."/>
            <person name="Landis J.B."/>
            <person name="Wickett N.J."/>
            <person name="Johnson M.G."/>
            <person name="Rensing S.A."/>
            <person name="Grimwood J."/>
            <person name="Schmutz J."/>
            <person name="Mcdaniel S.F."/>
        </authorList>
    </citation>
    <scope>NUCLEOTIDE SEQUENCE [LARGE SCALE GENOMIC DNA]</scope>
    <source>
        <strain evidence="13 14">R40</strain>
    </source>
</reference>
<evidence type="ECO:0000259" key="12">
    <source>
        <dbReference type="Pfam" id="PF08245"/>
    </source>
</evidence>
<keyword evidence="9" id="KW-0961">Cell wall biogenesis/degradation</keyword>
<dbReference type="GO" id="GO:0051301">
    <property type="term" value="P:cell division"/>
    <property type="evidence" value="ECO:0007669"/>
    <property type="project" value="UniProtKB-KW"/>
</dbReference>
<keyword evidence="5" id="KW-0067">ATP-binding</keyword>
<keyword evidence="2" id="KW-0436">Ligase</keyword>
<protein>
    <recommendedName>
        <fullName evidence="10">UDP-MurNAc-pentapeptide synthetase</fullName>
    </recommendedName>
</protein>
<evidence type="ECO:0000256" key="5">
    <source>
        <dbReference type="ARBA" id="ARBA00022840"/>
    </source>
</evidence>
<evidence type="ECO:0000256" key="3">
    <source>
        <dbReference type="ARBA" id="ARBA00022618"/>
    </source>
</evidence>
<dbReference type="Pfam" id="PF02875">
    <property type="entry name" value="Mur_ligase_C"/>
    <property type="match status" value="1"/>
</dbReference>
<dbReference type="InterPro" id="IPR036615">
    <property type="entry name" value="Mur_ligase_C_dom_sf"/>
</dbReference>
<sequence>MIHHVTMTTGIVSDPASWRLCLPGKTTPRFHGRDCRTFLRMAECYRQSSFFSRRVQTIRLKCDPFVLSRAKVSGENMDHEEGEEGGDIQIRFPEGLRQGSWSDDEGGVVWEAQAIADTVNGTVVAEGCAGSVCTDTRIARPGQWFLALTGHNFNGHSFLQQACEQQCAGVVANWVPHGWSRGFVRVEGDTLRALQALALDVRGRFWGPVVGITGSVGKTTMRAMTTLALQGLNGHVHEARGNFNNHVGVPLTLLKLHSRSKACVLELGMNHVGELLELAEVAKPDVRVLLNVGPAHMENFPEGLEEVAAAKGEIFRNARPGDVCVVNADDPLVMALPLPAGVRVVRFGRKKGSDMRLVAAKAINGGLAVSVILEHVAHASLLTSDVPVSDPPCPAVAANLVSHDSSQTVTRTRVEFEIPSPGLHLAINACAAAAVATSLGLPLDSVARSLSQFQPVDMRCRVEDVGSAGHVQILVINDCYNANPMSVEASLQLLQSVNTNRRIAVLGDMLELGGISLTSHKEVLQLCVDFKLDLVIVVGTCFSEAAENFKGRDDIIAFRNTSSLTNHLARFISPGDAVLVKGSRGMRMEVLVDAIKSRDES</sequence>
<dbReference type="GO" id="GO:0008360">
    <property type="term" value="P:regulation of cell shape"/>
    <property type="evidence" value="ECO:0007669"/>
    <property type="project" value="UniProtKB-KW"/>
</dbReference>
<evidence type="ECO:0000256" key="8">
    <source>
        <dbReference type="ARBA" id="ARBA00023306"/>
    </source>
</evidence>
<dbReference type="InterPro" id="IPR035911">
    <property type="entry name" value="MurE/MurF_N"/>
</dbReference>
<gene>
    <name evidence="13" type="ORF">KC19_11G174800</name>
</gene>
<evidence type="ECO:0000256" key="9">
    <source>
        <dbReference type="ARBA" id="ARBA00023316"/>
    </source>
</evidence>
<evidence type="ECO:0000313" key="13">
    <source>
        <dbReference type="EMBL" id="KAG0558038.1"/>
    </source>
</evidence>
<dbReference type="InterPro" id="IPR036565">
    <property type="entry name" value="Mur-like_cat_sf"/>
</dbReference>
<evidence type="ECO:0000256" key="2">
    <source>
        <dbReference type="ARBA" id="ARBA00022598"/>
    </source>
</evidence>
<dbReference type="Proteomes" id="UP000822688">
    <property type="component" value="Chromosome 11"/>
</dbReference>
<evidence type="ECO:0000256" key="10">
    <source>
        <dbReference type="ARBA" id="ARBA00031461"/>
    </source>
</evidence>
<evidence type="ECO:0000256" key="4">
    <source>
        <dbReference type="ARBA" id="ARBA00022741"/>
    </source>
</evidence>
<dbReference type="GO" id="GO:0071555">
    <property type="term" value="P:cell wall organization"/>
    <property type="evidence" value="ECO:0007669"/>
    <property type="project" value="UniProtKB-KW"/>
</dbReference>
<keyword evidence="4" id="KW-0547">Nucleotide-binding</keyword>
<dbReference type="AlphaFoldDB" id="A0A8T0GJY6"/>
<dbReference type="Pfam" id="PF08245">
    <property type="entry name" value="Mur_ligase_M"/>
    <property type="match status" value="1"/>
</dbReference>
<keyword evidence="1" id="KW-0963">Cytoplasm</keyword>
<dbReference type="Gene3D" id="3.40.1190.10">
    <property type="entry name" value="Mur-like, catalytic domain"/>
    <property type="match status" value="1"/>
</dbReference>
<feature type="domain" description="Mur ligase central" evidence="12">
    <location>
        <begin position="212"/>
        <end position="357"/>
    </location>
</feature>
<proteinExistence type="inferred from homology"/>
<evidence type="ECO:0000256" key="6">
    <source>
        <dbReference type="ARBA" id="ARBA00022960"/>
    </source>
</evidence>
<keyword evidence="6" id="KW-0133">Cell shape</keyword>
<dbReference type="EMBL" id="CM026432">
    <property type="protein sequence ID" value="KAG0558038.1"/>
    <property type="molecule type" value="Genomic_DNA"/>
</dbReference>
<evidence type="ECO:0000259" key="11">
    <source>
        <dbReference type="Pfam" id="PF02875"/>
    </source>
</evidence>
<keyword evidence="8" id="KW-0131">Cell cycle</keyword>